<dbReference type="Proteomes" id="UP000054321">
    <property type="component" value="Unassembled WGS sequence"/>
</dbReference>
<gene>
    <name evidence="5" type="ORF">OIDMADRAFT_137577</name>
</gene>
<evidence type="ECO:0000313" key="5">
    <source>
        <dbReference type="EMBL" id="KIM93597.1"/>
    </source>
</evidence>
<dbReference type="HOGENOM" id="CLU_006937_6_2_1"/>
<comment type="similarity">
    <text evidence="1">Belongs to the FAD-binding monooxygenase family.</text>
</comment>
<reference evidence="5 6" key="1">
    <citation type="submission" date="2014-04" db="EMBL/GenBank/DDBJ databases">
        <authorList>
            <consortium name="DOE Joint Genome Institute"/>
            <person name="Kuo A."/>
            <person name="Martino E."/>
            <person name="Perotto S."/>
            <person name="Kohler A."/>
            <person name="Nagy L.G."/>
            <person name="Floudas D."/>
            <person name="Copeland A."/>
            <person name="Barry K.W."/>
            <person name="Cichocki N."/>
            <person name="Veneault-Fourrey C."/>
            <person name="LaButti K."/>
            <person name="Lindquist E.A."/>
            <person name="Lipzen A."/>
            <person name="Lundell T."/>
            <person name="Morin E."/>
            <person name="Murat C."/>
            <person name="Sun H."/>
            <person name="Tunlid A."/>
            <person name="Henrissat B."/>
            <person name="Grigoriev I.V."/>
            <person name="Hibbett D.S."/>
            <person name="Martin F."/>
            <person name="Nordberg H.P."/>
            <person name="Cantor M.N."/>
            <person name="Hua S.X."/>
        </authorList>
    </citation>
    <scope>NUCLEOTIDE SEQUENCE [LARGE SCALE GENOMIC DNA]</scope>
    <source>
        <strain evidence="5 6">Zn</strain>
    </source>
</reference>
<sequence>MSIHNITPMYNEAAFTPRKKLRIVTIGAGFSGLILAHKIQHEHVNDMKDLVDHVIYEAKDVVGGTWVNNTYPGVQCDVPSVIYQLPFDPTPQWSNYYSSGPEILADMQAKTKKWNLDRDIKFSHKVTSAVWVENQSQWEVTVCPAGGKEFIDWADVLVSARGFLHDWNWPSITNLLSFQGKLVHSAAWDHSSDFRNKKIAIIGNGSSGVQILPEMAKLEGTTVVNFIQGPAWVFGGLPPAALLGGNDPSFNPAYGEADIERFQNDPKAFLEYRKRIQNSYSRVFQIYQKGSIQQQLITQAAKASMMAKLNHRRDLCEQLIPEWEVGCRRITPGEPFLEAFLKPNVRLTSSKITNVDATGILTKDGTYYDFDVIICATGFNIAQIPPFPIIGRDDISLADKWSFEPESYLSIMCPGMPNYFIFTGPNATVGHGSLLPSLDWSAEYMIKFMRKMAREDIASVTPKQDAADEFNRYGDAIHKSLVWTGNCSSWFKKNGPDARVTANWPGSSLLFYDMIKEIRGEDFEIRYRSPNRFRFMGNGYMAYERNDTADLAFYMK</sequence>
<evidence type="ECO:0000256" key="4">
    <source>
        <dbReference type="ARBA" id="ARBA00023002"/>
    </source>
</evidence>
<dbReference type="GO" id="GO:0050661">
    <property type="term" value="F:NADP binding"/>
    <property type="evidence" value="ECO:0007669"/>
    <property type="project" value="InterPro"/>
</dbReference>
<evidence type="ECO:0000256" key="1">
    <source>
        <dbReference type="ARBA" id="ARBA00010139"/>
    </source>
</evidence>
<proteinExistence type="inferred from homology"/>
<dbReference type="GO" id="GO:0050660">
    <property type="term" value="F:flavin adenine dinucleotide binding"/>
    <property type="evidence" value="ECO:0007669"/>
    <property type="project" value="InterPro"/>
</dbReference>
<keyword evidence="3" id="KW-0274">FAD</keyword>
<dbReference type="PANTHER" id="PTHR42877:SF11">
    <property type="entry name" value="MONOOXYGENASE, PUTATIVE (AFU_ORTHOLOGUE AFUA_6G13790)-RELATED"/>
    <property type="match status" value="1"/>
</dbReference>
<dbReference type="SUPFAM" id="SSF51905">
    <property type="entry name" value="FAD/NAD(P)-binding domain"/>
    <property type="match status" value="3"/>
</dbReference>
<dbReference type="EMBL" id="KN832894">
    <property type="protein sequence ID" value="KIM93597.1"/>
    <property type="molecule type" value="Genomic_DNA"/>
</dbReference>
<dbReference type="InterPro" id="IPR020946">
    <property type="entry name" value="Flavin_mOase-like"/>
</dbReference>
<dbReference type="Pfam" id="PF00743">
    <property type="entry name" value="FMO-like"/>
    <property type="match status" value="1"/>
</dbReference>
<evidence type="ECO:0000313" key="6">
    <source>
        <dbReference type="Proteomes" id="UP000054321"/>
    </source>
</evidence>
<keyword evidence="2" id="KW-0285">Flavoprotein</keyword>
<keyword evidence="4" id="KW-0560">Oxidoreductase</keyword>
<evidence type="ECO:0008006" key="7">
    <source>
        <dbReference type="Google" id="ProtNLM"/>
    </source>
</evidence>
<organism evidence="5 6">
    <name type="scientific">Oidiodendron maius (strain Zn)</name>
    <dbReference type="NCBI Taxonomy" id="913774"/>
    <lineage>
        <taxon>Eukaryota</taxon>
        <taxon>Fungi</taxon>
        <taxon>Dikarya</taxon>
        <taxon>Ascomycota</taxon>
        <taxon>Pezizomycotina</taxon>
        <taxon>Leotiomycetes</taxon>
        <taxon>Leotiomycetes incertae sedis</taxon>
        <taxon>Myxotrichaceae</taxon>
        <taxon>Oidiodendron</taxon>
    </lineage>
</organism>
<name>A0A0C3CV94_OIDMZ</name>
<accession>A0A0C3CV94</accession>
<dbReference type="OrthoDB" id="74360at2759"/>
<protein>
    <recommendedName>
        <fullName evidence="7">FAD/NAD(P)-binding domain-containing protein</fullName>
    </recommendedName>
</protein>
<dbReference type="AlphaFoldDB" id="A0A0C3CV94"/>
<keyword evidence="6" id="KW-1185">Reference proteome</keyword>
<evidence type="ECO:0000256" key="2">
    <source>
        <dbReference type="ARBA" id="ARBA00022630"/>
    </source>
</evidence>
<dbReference type="Gene3D" id="3.50.50.60">
    <property type="entry name" value="FAD/NAD(P)-binding domain"/>
    <property type="match status" value="2"/>
</dbReference>
<dbReference type="STRING" id="913774.A0A0C3CV94"/>
<reference evidence="6" key="2">
    <citation type="submission" date="2015-01" db="EMBL/GenBank/DDBJ databases">
        <title>Evolutionary Origins and Diversification of the Mycorrhizal Mutualists.</title>
        <authorList>
            <consortium name="DOE Joint Genome Institute"/>
            <consortium name="Mycorrhizal Genomics Consortium"/>
            <person name="Kohler A."/>
            <person name="Kuo A."/>
            <person name="Nagy L.G."/>
            <person name="Floudas D."/>
            <person name="Copeland A."/>
            <person name="Barry K.W."/>
            <person name="Cichocki N."/>
            <person name="Veneault-Fourrey C."/>
            <person name="LaButti K."/>
            <person name="Lindquist E.A."/>
            <person name="Lipzen A."/>
            <person name="Lundell T."/>
            <person name="Morin E."/>
            <person name="Murat C."/>
            <person name="Riley R."/>
            <person name="Ohm R."/>
            <person name="Sun H."/>
            <person name="Tunlid A."/>
            <person name="Henrissat B."/>
            <person name="Grigoriev I.V."/>
            <person name="Hibbett D.S."/>
            <person name="Martin F."/>
        </authorList>
    </citation>
    <scope>NUCLEOTIDE SEQUENCE [LARGE SCALE GENOMIC DNA]</scope>
    <source>
        <strain evidence="6">Zn</strain>
    </source>
</reference>
<evidence type="ECO:0000256" key="3">
    <source>
        <dbReference type="ARBA" id="ARBA00022827"/>
    </source>
</evidence>
<dbReference type="InParanoid" id="A0A0C3CV94"/>
<dbReference type="PANTHER" id="PTHR42877">
    <property type="entry name" value="L-ORNITHINE N(5)-MONOOXYGENASE-RELATED"/>
    <property type="match status" value="1"/>
</dbReference>
<dbReference type="InterPro" id="IPR036188">
    <property type="entry name" value="FAD/NAD-bd_sf"/>
</dbReference>
<dbReference type="GO" id="GO:0004499">
    <property type="term" value="F:N,N-dimethylaniline monooxygenase activity"/>
    <property type="evidence" value="ECO:0007669"/>
    <property type="project" value="InterPro"/>
</dbReference>
<dbReference type="InterPro" id="IPR051209">
    <property type="entry name" value="FAD-bind_Monooxygenase_sf"/>
</dbReference>